<dbReference type="EMBL" id="JABFUD020000008">
    <property type="protein sequence ID" value="KAI5076998.1"/>
    <property type="molecule type" value="Genomic_DNA"/>
</dbReference>
<proteinExistence type="inferred from homology"/>
<gene>
    <name evidence="8" type="ORF">GOP47_0009063</name>
</gene>
<dbReference type="GO" id="GO:0005773">
    <property type="term" value="C:vacuole"/>
    <property type="evidence" value="ECO:0007669"/>
    <property type="project" value="UniProtKB-SubCell"/>
</dbReference>
<dbReference type="GO" id="GO:0012505">
    <property type="term" value="C:endomembrane system"/>
    <property type="evidence" value="ECO:0007669"/>
    <property type="project" value="TreeGrafter"/>
</dbReference>
<dbReference type="OrthoDB" id="5307922at2759"/>
<dbReference type="InterPro" id="IPR011042">
    <property type="entry name" value="6-blade_b-propeller_TolB-like"/>
</dbReference>
<evidence type="ECO:0000256" key="3">
    <source>
        <dbReference type="ARBA" id="ARBA00022554"/>
    </source>
</evidence>
<evidence type="ECO:0000256" key="2">
    <source>
        <dbReference type="ARBA" id="ARBA00009191"/>
    </source>
</evidence>
<evidence type="ECO:0000313" key="8">
    <source>
        <dbReference type="EMBL" id="KAI5076998.1"/>
    </source>
</evidence>
<evidence type="ECO:0000256" key="6">
    <source>
        <dbReference type="SAM" id="SignalP"/>
    </source>
</evidence>
<feature type="signal peptide" evidence="6">
    <location>
        <begin position="1"/>
        <end position="22"/>
    </location>
</feature>
<reference evidence="8" key="1">
    <citation type="submission" date="2021-01" db="EMBL/GenBank/DDBJ databases">
        <title>Adiantum capillus-veneris genome.</title>
        <authorList>
            <person name="Fang Y."/>
            <person name="Liao Q."/>
        </authorList>
    </citation>
    <scope>NUCLEOTIDE SEQUENCE</scope>
    <source>
        <strain evidence="8">H3</strain>
        <tissue evidence="8">Leaf</tissue>
    </source>
</reference>
<keyword evidence="5" id="KW-0325">Glycoprotein</keyword>
<evidence type="ECO:0000256" key="5">
    <source>
        <dbReference type="ARBA" id="ARBA00023180"/>
    </source>
</evidence>
<evidence type="ECO:0000313" key="9">
    <source>
        <dbReference type="Proteomes" id="UP000886520"/>
    </source>
</evidence>
<dbReference type="SUPFAM" id="SSF63829">
    <property type="entry name" value="Calcium-dependent phosphotriesterase"/>
    <property type="match status" value="1"/>
</dbReference>
<name>A0A9D4V0F6_ADICA</name>
<keyword evidence="3" id="KW-0926">Vacuole</keyword>
<dbReference type="InterPro" id="IPR018119">
    <property type="entry name" value="Strictosidine_synth_cons-reg"/>
</dbReference>
<evidence type="ECO:0000259" key="7">
    <source>
        <dbReference type="Pfam" id="PF03088"/>
    </source>
</evidence>
<dbReference type="Pfam" id="PF03088">
    <property type="entry name" value="Str_synth"/>
    <property type="match status" value="1"/>
</dbReference>
<dbReference type="Proteomes" id="UP000886520">
    <property type="component" value="Chromosome 8"/>
</dbReference>
<feature type="chain" id="PRO_5039424088" description="Strictosidine synthase conserved region domain-containing protein" evidence="6">
    <location>
        <begin position="23"/>
        <end position="371"/>
    </location>
</feature>
<dbReference type="AlphaFoldDB" id="A0A9D4V0F6"/>
<feature type="domain" description="Strictosidine synthase conserved region" evidence="7">
    <location>
        <begin position="164"/>
        <end position="249"/>
    </location>
</feature>
<protein>
    <recommendedName>
        <fullName evidence="7">Strictosidine synthase conserved region domain-containing protein</fullName>
    </recommendedName>
</protein>
<dbReference type="Gene3D" id="2.120.10.30">
    <property type="entry name" value="TolB, C-terminal domain"/>
    <property type="match status" value="1"/>
</dbReference>
<keyword evidence="4 6" id="KW-0732">Signal</keyword>
<dbReference type="Pfam" id="PF20067">
    <property type="entry name" value="SSL_N"/>
    <property type="match status" value="1"/>
</dbReference>
<accession>A0A9D4V0F6</accession>
<comment type="caution">
    <text evidence="8">The sequence shown here is derived from an EMBL/GenBank/DDBJ whole genome shotgun (WGS) entry which is preliminary data.</text>
</comment>
<keyword evidence="9" id="KW-1185">Reference proteome</keyword>
<dbReference type="PANTHER" id="PTHR10426">
    <property type="entry name" value="STRICTOSIDINE SYNTHASE-RELATED"/>
    <property type="match status" value="1"/>
</dbReference>
<organism evidence="8 9">
    <name type="scientific">Adiantum capillus-veneris</name>
    <name type="common">Maidenhair fern</name>
    <dbReference type="NCBI Taxonomy" id="13818"/>
    <lineage>
        <taxon>Eukaryota</taxon>
        <taxon>Viridiplantae</taxon>
        <taxon>Streptophyta</taxon>
        <taxon>Embryophyta</taxon>
        <taxon>Tracheophyta</taxon>
        <taxon>Polypodiopsida</taxon>
        <taxon>Polypodiidae</taxon>
        <taxon>Polypodiales</taxon>
        <taxon>Pteridineae</taxon>
        <taxon>Pteridaceae</taxon>
        <taxon>Vittarioideae</taxon>
        <taxon>Adiantum</taxon>
    </lineage>
</organism>
<dbReference type="FunFam" id="2.120.10.30:FF:000032">
    <property type="entry name" value="Protein STRICTOSIDINE SYNTHASE-LIKE 13"/>
    <property type="match status" value="1"/>
</dbReference>
<evidence type="ECO:0000256" key="4">
    <source>
        <dbReference type="ARBA" id="ARBA00022729"/>
    </source>
</evidence>
<sequence length="371" mass="40784">MAAARGRWAMVVTTIVVSFVARFLLPPSSFPADNEDRLLQGAELQAGVDFAGPESLAFDPQGRGPYTGVADGRILRWDGPSLGWTDFSTTSPNRTDACKPGKTPMMDLSLEPLCGRPLGLRFGAEGELYIADAYYGLMVVGPNGGPATSLVSHVGGKPVLFPNDVDIGEDVIYFTDSSTKFQKNQFLLIFLQGDGSGRLLSYKPSTGETKVVISDLYFPNGIAISRDKSFLLVCETLKQRVIRYWIQGPKAGMVEEFAALPGLPDNIRLTGKDDFWVAIHAQPNWIMRLPILLRRALLKLPIPFGEWYINMARKEAKGMVVKLNTNGKIIEVLEDRQGKVAKLLSGVEERDGVLWLGSVVLPQIVKYNLPR</sequence>
<evidence type="ECO:0000256" key="1">
    <source>
        <dbReference type="ARBA" id="ARBA00004116"/>
    </source>
</evidence>
<comment type="similarity">
    <text evidence="2">Belongs to the strictosidine synthase family.</text>
</comment>
<comment type="subcellular location">
    <subcellularLocation>
        <location evidence="1">Vacuole</location>
    </subcellularLocation>
</comment>
<dbReference type="PANTHER" id="PTHR10426:SF106">
    <property type="entry name" value="PROTEIN STRICTOSIDINE SYNTHASE-LIKE 3"/>
    <property type="match status" value="1"/>
</dbReference>
<dbReference type="GO" id="GO:0016787">
    <property type="term" value="F:hydrolase activity"/>
    <property type="evidence" value="ECO:0007669"/>
    <property type="project" value="TreeGrafter"/>
</dbReference>